<keyword evidence="2" id="KW-1185">Reference proteome</keyword>
<dbReference type="AlphaFoldDB" id="A0AAV4JG24"/>
<protein>
    <recommendedName>
        <fullName evidence="3">PH domain-containing protein</fullName>
    </recommendedName>
</protein>
<reference evidence="1 2" key="1">
    <citation type="journal article" date="2021" name="Elife">
        <title>Chloroplast acquisition without the gene transfer in kleptoplastic sea slugs, Plakobranchus ocellatus.</title>
        <authorList>
            <person name="Maeda T."/>
            <person name="Takahashi S."/>
            <person name="Yoshida T."/>
            <person name="Shimamura S."/>
            <person name="Takaki Y."/>
            <person name="Nagai Y."/>
            <person name="Toyoda A."/>
            <person name="Suzuki Y."/>
            <person name="Arimoto A."/>
            <person name="Ishii H."/>
            <person name="Satoh N."/>
            <person name="Nishiyama T."/>
            <person name="Hasebe M."/>
            <person name="Maruyama T."/>
            <person name="Minagawa J."/>
            <person name="Obokata J."/>
            <person name="Shigenobu S."/>
        </authorList>
    </citation>
    <scope>NUCLEOTIDE SEQUENCE [LARGE SCALE GENOMIC DNA]</scope>
</reference>
<evidence type="ECO:0008006" key="3">
    <source>
        <dbReference type="Google" id="ProtNLM"/>
    </source>
</evidence>
<evidence type="ECO:0000313" key="2">
    <source>
        <dbReference type="Proteomes" id="UP000762676"/>
    </source>
</evidence>
<gene>
    <name evidence="1" type="ORF">ElyMa_003327200</name>
</gene>
<accession>A0AAV4JG24</accession>
<evidence type="ECO:0000313" key="1">
    <source>
        <dbReference type="EMBL" id="GFS20994.1"/>
    </source>
</evidence>
<proteinExistence type="predicted"/>
<organism evidence="1 2">
    <name type="scientific">Elysia marginata</name>
    <dbReference type="NCBI Taxonomy" id="1093978"/>
    <lineage>
        <taxon>Eukaryota</taxon>
        <taxon>Metazoa</taxon>
        <taxon>Spiralia</taxon>
        <taxon>Lophotrochozoa</taxon>
        <taxon>Mollusca</taxon>
        <taxon>Gastropoda</taxon>
        <taxon>Heterobranchia</taxon>
        <taxon>Euthyneura</taxon>
        <taxon>Panpulmonata</taxon>
        <taxon>Sacoglossa</taxon>
        <taxon>Placobranchoidea</taxon>
        <taxon>Plakobranchidae</taxon>
        <taxon>Elysia</taxon>
    </lineage>
</organism>
<sequence>MNAPGDEGQSHWEEKLISLVNSRLGWYSRAARPQIVWMCVRECVLVSEGLGKITGGEKSLEQNVRVYDKGRLLFQIETTLSVDSRKNLRLGHHFLACVLFKHKQLLLNSPRGDKPDCRA</sequence>
<comment type="caution">
    <text evidence="1">The sequence shown here is derived from an EMBL/GenBank/DDBJ whole genome shotgun (WGS) entry which is preliminary data.</text>
</comment>
<dbReference type="Proteomes" id="UP000762676">
    <property type="component" value="Unassembled WGS sequence"/>
</dbReference>
<name>A0AAV4JG24_9GAST</name>
<dbReference type="EMBL" id="BMAT01006851">
    <property type="protein sequence ID" value="GFS20994.1"/>
    <property type="molecule type" value="Genomic_DNA"/>
</dbReference>